<proteinExistence type="predicted"/>
<dbReference type="GO" id="GO:0003676">
    <property type="term" value="F:nucleic acid binding"/>
    <property type="evidence" value="ECO:0007669"/>
    <property type="project" value="InterPro"/>
</dbReference>
<organism evidence="3 4">
    <name type="scientific">Achromobacter pestifer</name>
    <dbReference type="NCBI Taxonomy" id="1353889"/>
    <lineage>
        <taxon>Bacteria</taxon>
        <taxon>Pseudomonadati</taxon>
        <taxon>Pseudomonadota</taxon>
        <taxon>Betaproteobacteria</taxon>
        <taxon>Burkholderiales</taxon>
        <taxon>Alcaligenaceae</taxon>
        <taxon>Achromobacter</taxon>
    </lineage>
</organism>
<dbReference type="InterPro" id="IPR050900">
    <property type="entry name" value="Transposase_IS3/IS150/IS904"/>
</dbReference>
<dbReference type="AlphaFoldDB" id="A0A6S6YJC9"/>
<feature type="region of interest" description="Disordered" evidence="1">
    <location>
        <begin position="1"/>
        <end position="24"/>
    </location>
</feature>
<keyword evidence="4" id="KW-1185">Reference proteome</keyword>
<protein>
    <recommendedName>
        <fullName evidence="2">Integrase catalytic domain-containing protein</fullName>
    </recommendedName>
</protein>
<evidence type="ECO:0000259" key="2">
    <source>
        <dbReference type="PROSITE" id="PS50994"/>
    </source>
</evidence>
<feature type="compositionally biased region" description="Basic residues" evidence="1">
    <location>
        <begin position="1"/>
        <end position="17"/>
    </location>
</feature>
<evidence type="ECO:0000256" key="1">
    <source>
        <dbReference type="SAM" id="MobiDB-lite"/>
    </source>
</evidence>
<name>A0A6S6YJC9_9BURK</name>
<feature type="domain" description="Integrase catalytic" evidence="2">
    <location>
        <begin position="1"/>
        <end position="66"/>
    </location>
</feature>
<gene>
    <name evidence="3" type="ORF">LMG3431_00537</name>
</gene>
<dbReference type="PANTHER" id="PTHR46889:SF7">
    <property type="entry name" value="TRANSPOSASE FOR INSERTION SEQUENCE ELEMENT IS904"/>
    <property type="match status" value="1"/>
</dbReference>
<dbReference type="Gene3D" id="3.30.420.10">
    <property type="entry name" value="Ribonuclease H-like superfamily/Ribonuclease H"/>
    <property type="match status" value="1"/>
</dbReference>
<dbReference type="InterPro" id="IPR001584">
    <property type="entry name" value="Integrase_cat-core"/>
</dbReference>
<dbReference type="EMBL" id="CADIJX010000001">
    <property type="protein sequence ID" value="CAB3627419.1"/>
    <property type="molecule type" value="Genomic_DNA"/>
</dbReference>
<evidence type="ECO:0000313" key="3">
    <source>
        <dbReference type="EMBL" id="CAB3627419.1"/>
    </source>
</evidence>
<reference evidence="3 4" key="1">
    <citation type="submission" date="2020-04" db="EMBL/GenBank/DDBJ databases">
        <authorList>
            <person name="De Canck E."/>
        </authorList>
    </citation>
    <scope>NUCLEOTIDE SEQUENCE [LARGE SCALE GENOMIC DNA]</scope>
    <source>
        <strain evidence="3 4">LMG 3431</strain>
    </source>
</reference>
<dbReference type="InterPro" id="IPR012337">
    <property type="entry name" value="RNaseH-like_sf"/>
</dbReference>
<evidence type="ECO:0000313" key="4">
    <source>
        <dbReference type="Proteomes" id="UP000494108"/>
    </source>
</evidence>
<accession>A0A6S6YJC9</accession>
<sequence>MAVVRRKPQPGLRHHRDRGAQYSSAEYRALLTGNSITISTSAKGDPYDNAVAESFFSNLKNELTHH</sequence>
<dbReference type="PROSITE" id="PS50994">
    <property type="entry name" value="INTEGRASE"/>
    <property type="match status" value="1"/>
</dbReference>
<dbReference type="GO" id="GO:0015074">
    <property type="term" value="P:DNA integration"/>
    <property type="evidence" value="ECO:0007669"/>
    <property type="project" value="InterPro"/>
</dbReference>
<dbReference type="InterPro" id="IPR036397">
    <property type="entry name" value="RNaseH_sf"/>
</dbReference>
<dbReference type="SUPFAM" id="SSF53098">
    <property type="entry name" value="Ribonuclease H-like"/>
    <property type="match status" value="1"/>
</dbReference>
<dbReference type="PANTHER" id="PTHR46889">
    <property type="entry name" value="TRANSPOSASE INSF FOR INSERTION SEQUENCE IS3B-RELATED"/>
    <property type="match status" value="1"/>
</dbReference>
<dbReference type="Proteomes" id="UP000494108">
    <property type="component" value="Unassembled WGS sequence"/>
</dbReference>